<dbReference type="PANTHER" id="PTHR43198:SF2">
    <property type="entry name" value="SI:CH1073-67J19.1-RELATED"/>
    <property type="match status" value="1"/>
</dbReference>
<dbReference type="GO" id="GO:0050334">
    <property type="term" value="F:thiaminase activity"/>
    <property type="evidence" value="ECO:0007669"/>
    <property type="project" value="UniProtKB-EC"/>
</dbReference>
<dbReference type="GO" id="GO:0009228">
    <property type="term" value="P:thiamine biosynthetic process"/>
    <property type="evidence" value="ECO:0007669"/>
    <property type="project" value="UniProtKB-KW"/>
</dbReference>
<dbReference type="GO" id="GO:0005829">
    <property type="term" value="C:cytosol"/>
    <property type="evidence" value="ECO:0007669"/>
    <property type="project" value="TreeGrafter"/>
</dbReference>
<dbReference type="Proteomes" id="UP000315103">
    <property type="component" value="Unassembled WGS sequence"/>
</dbReference>
<evidence type="ECO:0000256" key="4">
    <source>
        <dbReference type="ARBA" id="ARBA00011881"/>
    </source>
</evidence>
<evidence type="ECO:0000256" key="8">
    <source>
        <dbReference type="ARBA" id="ARBA00045954"/>
    </source>
</evidence>
<proteinExistence type="inferred from homology"/>
<comment type="subunit">
    <text evidence="4">Homotetramer.</text>
</comment>
<feature type="domain" description="Thiaminase-2/PQQC" evidence="11">
    <location>
        <begin position="10"/>
        <end position="215"/>
    </location>
</feature>
<evidence type="ECO:0000256" key="2">
    <source>
        <dbReference type="ARBA" id="ARBA00004948"/>
    </source>
</evidence>
<dbReference type="OrthoDB" id="34166at2"/>
<dbReference type="InterPro" id="IPR004305">
    <property type="entry name" value="Thiaminase-2/PQQC"/>
</dbReference>
<gene>
    <name evidence="12" type="primary">tenA</name>
    <name evidence="12" type="ORF">FO441_03615</name>
</gene>
<dbReference type="NCBIfam" id="TIGR04306">
    <property type="entry name" value="salvage_TenA"/>
    <property type="match status" value="1"/>
</dbReference>
<evidence type="ECO:0000256" key="7">
    <source>
        <dbReference type="ARBA" id="ARBA00022977"/>
    </source>
</evidence>
<dbReference type="GO" id="GO:0009229">
    <property type="term" value="P:thiamine diphosphate biosynthetic process"/>
    <property type="evidence" value="ECO:0007669"/>
    <property type="project" value="UniProtKB-UniPathway"/>
</dbReference>
<dbReference type="CDD" id="cd19360">
    <property type="entry name" value="TenA_C_SaTenA-like"/>
    <property type="match status" value="1"/>
</dbReference>
<sequence length="227" mass="26461">MLSEILKKETEPMIEAIYTDAFIQGLVHGDIDDDAVMHYLRADALYLEEFAKLYAMLMSKTDSKETVRFMMGQMTFLLDGESEAHAVLARAVNRPYEDIIENGEWYPSADHYIKHMYFNACTREDIAYAISAMAPCPYVYRRLGQMAMERNTFAADHPYRKWFEFYANDMNDTVDVMFSIIDDAVMHMAEKEVDVLKKNYVESTEHERRFFNMAATKERWDGVGINV</sequence>
<evidence type="ECO:0000256" key="9">
    <source>
        <dbReference type="ARBA" id="ARBA00048337"/>
    </source>
</evidence>
<dbReference type="UniPathway" id="UPA00060"/>
<comment type="caution">
    <text evidence="12">The sequence shown here is derived from an EMBL/GenBank/DDBJ whole genome shotgun (WGS) entry which is preliminary data.</text>
</comment>
<dbReference type="PANTHER" id="PTHR43198">
    <property type="entry name" value="BIFUNCTIONAL TH2 PROTEIN"/>
    <property type="match status" value="1"/>
</dbReference>
<protein>
    <recommendedName>
        <fullName evidence="6 10">Aminopyrimidine aminohydrolase</fullName>
        <ecNumber evidence="5 10">3.5.99.2</ecNumber>
    </recommendedName>
</protein>
<comment type="pathway">
    <text evidence="2 10">Cofactor biosynthesis; thiamine diphosphate biosynthesis.</text>
</comment>
<evidence type="ECO:0000256" key="5">
    <source>
        <dbReference type="ARBA" id="ARBA00012684"/>
    </source>
</evidence>
<reference evidence="12 13" key="1">
    <citation type="submission" date="2019-07" db="EMBL/GenBank/DDBJ databases">
        <title>Salinicoccus cyprini sp. nov., isolated from gastro-intestinal tract of mirror carp, Cyprinus carpio var. specularis, collected from Gobind Sagar Reservoir, Himachal Pradesh, India.</title>
        <authorList>
            <person name="Talwar C."/>
            <person name="Singh A.K."/>
            <person name="Lal R."/>
            <person name="Negi R.K."/>
        </authorList>
    </citation>
    <scope>NUCLEOTIDE SEQUENCE [LARGE SCALE GENOMIC DNA]</scope>
    <source>
        <strain evidence="12 13">CT19</strain>
    </source>
</reference>
<evidence type="ECO:0000259" key="11">
    <source>
        <dbReference type="Pfam" id="PF03070"/>
    </source>
</evidence>
<dbReference type="AlphaFoldDB" id="A0A558AYQ0"/>
<keyword evidence="13" id="KW-1185">Reference proteome</keyword>
<dbReference type="InterPro" id="IPR050967">
    <property type="entry name" value="Thiamine_Salvage_TenA"/>
</dbReference>
<organism evidence="12 13">
    <name type="scientific">Salinicoccus cyprini</name>
    <dbReference type="NCBI Taxonomy" id="2493691"/>
    <lineage>
        <taxon>Bacteria</taxon>
        <taxon>Bacillati</taxon>
        <taxon>Bacillota</taxon>
        <taxon>Bacilli</taxon>
        <taxon>Bacillales</taxon>
        <taxon>Staphylococcaceae</taxon>
        <taxon>Salinicoccus</taxon>
    </lineage>
</organism>
<dbReference type="Gene3D" id="1.20.910.10">
    <property type="entry name" value="Heme oxygenase-like"/>
    <property type="match status" value="1"/>
</dbReference>
<comment type="catalytic activity">
    <reaction evidence="1 10">
        <text>4-amino-5-aminomethyl-2-methylpyrimidine + H2O = 4-amino-5-hydroxymethyl-2-methylpyrimidine + NH4(+)</text>
        <dbReference type="Rhea" id="RHEA:31799"/>
        <dbReference type="ChEBI" id="CHEBI:15377"/>
        <dbReference type="ChEBI" id="CHEBI:16892"/>
        <dbReference type="ChEBI" id="CHEBI:28938"/>
        <dbReference type="ChEBI" id="CHEBI:63416"/>
        <dbReference type="EC" id="3.5.99.2"/>
    </reaction>
</comment>
<evidence type="ECO:0000256" key="3">
    <source>
        <dbReference type="ARBA" id="ARBA00010264"/>
    </source>
</evidence>
<dbReference type="SUPFAM" id="SSF48613">
    <property type="entry name" value="Heme oxygenase-like"/>
    <property type="match status" value="1"/>
</dbReference>
<dbReference type="RefSeq" id="WP_145285902.1">
    <property type="nucleotide sequence ID" value="NZ_VMSJ01000001.1"/>
</dbReference>
<comment type="function">
    <text evidence="8">Catalyzes an amino-pyrimidine hydrolysis reaction at the C5' of the pyrimidine moiety of thiamine compounds, a reaction that is part of a thiamine salvage pathway. Thus, catalyzes the conversion of 4-amino-5-aminomethyl-2-methylpyrimidine to 4-amino-5-hydroxymethyl-2-methylpyrimidine (HMP). Is also able to catalyze the hydrolytic cleavage of thiamine; however, this thiaminase activity may not be physiologically relevant. Therefore, is probably involved in the regeneration of the thiamine pyrimidine from thiamine degraded products present in the environment, rather than in thiamine degradation.</text>
</comment>
<evidence type="ECO:0000256" key="1">
    <source>
        <dbReference type="ARBA" id="ARBA00001881"/>
    </source>
</evidence>
<dbReference type="EC" id="3.5.99.2" evidence="5 10"/>
<comment type="catalytic activity">
    <reaction evidence="9 10">
        <text>thiamine + H2O = 5-(2-hydroxyethyl)-4-methylthiazole + 4-amino-5-hydroxymethyl-2-methylpyrimidine + H(+)</text>
        <dbReference type="Rhea" id="RHEA:17509"/>
        <dbReference type="ChEBI" id="CHEBI:15377"/>
        <dbReference type="ChEBI" id="CHEBI:15378"/>
        <dbReference type="ChEBI" id="CHEBI:16892"/>
        <dbReference type="ChEBI" id="CHEBI:17957"/>
        <dbReference type="ChEBI" id="CHEBI:18385"/>
        <dbReference type="EC" id="3.5.99.2"/>
    </reaction>
</comment>
<evidence type="ECO:0000313" key="12">
    <source>
        <dbReference type="EMBL" id="TVT29383.1"/>
    </source>
</evidence>
<keyword evidence="10" id="KW-0378">Hydrolase</keyword>
<dbReference type="InterPro" id="IPR016084">
    <property type="entry name" value="Haem_Oase-like_multi-hlx"/>
</dbReference>
<name>A0A558AYQ0_9STAP</name>
<dbReference type="Pfam" id="PF03070">
    <property type="entry name" value="TENA_THI-4"/>
    <property type="match status" value="1"/>
</dbReference>
<keyword evidence="7 10" id="KW-0784">Thiamine biosynthesis</keyword>
<accession>A0A558AYQ0</accession>
<dbReference type="EMBL" id="VMSJ01000001">
    <property type="protein sequence ID" value="TVT29383.1"/>
    <property type="molecule type" value="Genomic_DNA"/>
</dbReference>
<evidence type="ECO:0000256" key="10">
    <source>
        <dbReference type="RuleBase" id="RU363093"/>
    </source>
</evidence>
<dbReference type="InterPro" id="IPR027574">
    <property type="entry name" value="Thiaminase_II"/>
</dbReference>
<evidence type="ECO:0000313" key="13">
    <source>
        <dbReference type="Proteomes" id="UP000315103"/>
    </source>
</evidence>
<evidence type="ECO:0000256" key="6">
    <source>
        <dbReference type="ARBA" id="ARBA00013647"/>
    </source>
</evidence>
<comment type="similarity">
    <text evidence="3 10">Belongs to the TenA family.</text>
</comment>